<organism evidence="3 4">
    <name type="scientific">Nepenthes gracilis</name>
    <name type="common">Slender pitcher plant</name>
    <dbReference type="NCBI Taxonomy" id="150966"/>
    <lineage>
        <taxon>Eukaryota</taxon>
        <taxon>Viridiplantae</taxon>
        <taxon>Streptophyta</taxon>
        <taxon>Embryophyta</taxon>
        <taxon>Tracheophyta</taxon>
        <taxon>Spermatophyta</taxon>
        <taxon>Magnoliopsida</taxon>
        <taxon>eudicotyledons</taxon>
        <taxon>Gunneridae</taxon>
        <taxon>Pentapetalae</taxon>
        <taxon>Caryophyllales</taxon>
        <taxon>Nepenthaceae</taxon>
        <taxon>Nepenthes</taxon>
    </lineage>
</organism>
<dbReference type="InterPro" id="IPR037045">
    <property type="entry name" value="S8pro/Inhibitor_I9_sf"/>
</dbReference>
<dbReference type="Pfam" id="PF05922">
    <property type="entry name" value="Inhibitor_I9"/>
    <property type="match status" value="1"/>
</dbReference>
<dbReference type="PANTHER" id="PTHR48222">
    <property type="entry name" value="PROTEINASE INHIBITOR, PROPEPTIDE"/>
    <property type="match status" value="1"/>
</dbReference>
<keyword evidence="4" id="KW-1185">Reference proteome</keyword>
<evidence type="ECO:0000313" key="4">
    <source>
        <dbReference type="Proteomes" id="UP001279734"/>
    </source>
</evidence>
<gene>
    <name evidence="3" type="ORF">Nepgr_002164</name>
</gene>
<comment type="caution">
    <text evidence="3">The sequence shown here is derived from an EMBL/GenBank/DDBJ whole genome shotgun (WGS) entry which is preliminary data.</text>
</comment>
<reference evidence="3" key="1">
    <citation type="submission" date="2023-05" db="EMBL/GenBank/DDBJ databases">
        <title>Nepenthes gracilis genome sequencing.</title>
        <authorList>
            <person name="Fukushima K."/>
        </authorList>
    </citation>
    <scope>NUCLEOTIDE SEQUENCE</scope>
    <source>
        <strain evidence="3">SING2019-196</strain>
    </source>
</reference>
<evidence type="ECO:0000313" key="3">
    <source>
        <dbReference type="EMBL" id="GMH00325.1"/>
    </source>
</evidence>
<evidence type="ECO:0000259" key="2">
    <source>
        <dbReference type="Pfam" id="PF05922"/>
    </source>
</evidence>
<proteinExistence type="predicted"/>
<evidence type="ECO:0000256" key="1">
    <source>
        <dbReference type="SAM" id="SignalP"/>
    </source>
</evidence>
<feature type="chain" id="PRO_5042168514" description="Inhibitor I9 domain-containing protein" evidence="1">
    <location>
        <begin position="24"/>
        <end position="130"/>
    </location>
</feature>
<name>A0AAD3P7F9_NEPGR</name>
<feature type="domain" description="Inhibitor I9" evidence="2">
    <location>
        <begin position="64"/>
        <end position="119"/>
    </location>
</feature>
<dbReference type="InterPro" id="IPR010259">
    <property type="entry name" value="S8pro/Inhibitor_I9"/>
</dbReference>
<dbReference type="Gene3D" id="3.30.70.80">
    <property type="entry name" value="Peptidase S8 propeptide/proteinase inhibitor I9"/>
    <property type="match status" value="1"/>
</dbReference>
<dbReference type="EMBL" id="BSYO01000002">
    <property type="protein sequence ID" value="GMH00325.1"/>
    <property type="molecule type" value="Genomic_DNA"/>
</dbReference>
<dbReference type="PANTHER" id="PTHR48222:SF4">
    <property type="entry name" value="PROTEINASE INHIBITOR, PROPEPTIDE"/>
    <property type="match status" value="1"/>
</dbReference>
<feature type="signal peptide" evidence="1">
    <location>
        <begin position="1"/>
        <end position="23"/>
    </location>
</feature>
<protein>
    <recommendedName>
        <fullName evidence="2">Inhibitor I9 domain-containing protein</fullName>
    </recommendedName>
</protein>
<keyword evidence="1" id="KW-0732">Signal</keyword>
<accession>A0AAD3P7F9</accession>
<dbReference type="Proteomes" id="UP001279734">
    <property type="component" value="Unassembled WGS sequence"/>
</dbReference>
<sequence>MEARIAASLLLLCALTAASTAMAEGLYGKEGMAVRSASPLHPPRPTVAVYVVFTEKLGLRVYLHILSSVLGSEEAAEKALVYHYKIMNAFAARLTPKQAALMAGQPGVIYVMPPATIHLDNPPATVEAEG</sequence>
<dbReference type="AlphaFoldDB" id="A0AAD3P7F9"/>